<dbReference type="EMBL" id="OBQD01000002">
    <property type="protein sequence ID" value="SOC35876.1"/>
    <property type="molecule type" value="Genomic_DNA"/>
</dbReference>
<protein>
    <submittedName>
        <fullName evidence="5">Succinoglycan biosynthesis protein ExoM</fullName>
    </submittedName>
</protein>
<organism evidence="5 6">
    <name type="scientific">Rhizobium subbaraonis</name>
    <dbReference type="NCBI Taxonomy" id="908946"/>
    <lineage>
        <taxon>Bacteria</taxon>
        <taxon>Pseudomonadati</taxon>
        <taxon>Pseudomonadota</taxon>
        <taxon>Alphaproteobacteria</taxon>
        <taxon>Hyphomicrobiales</taxon>
        <taxon>Rhizobiaceae</taxon>
        <taxon>Rhizobium/Agrobacterium group</taxon>
        <taxon>Rhizobium</taxon>
    </lineage>
</organism>
<evidence type="ECO:0000259" key="4">
    <source>
        <dbReference type="Pfam" id="PF00535"/>
    </source>
</evidence>
<dbReference type="AlphaFoldDB" id="A0A285U5S1"/>
<evidence type="ECO:0000256" key="1">
    <source>
        <dbReference type="ARBA" id="ARBA00006739"/>
    </source>
</evidence>
<evidence type="ECO:0000256" key="2">
    <source>
        <dbReference type="ARBA" id="ARBA00022676"/>
    </source>
</evidence>
<dbReference type="Gene3D" id="3.90.550.10">
    <property type="entry name" value="Spore Coat Polysaccharide Biosynthesis Protein SpsA, Chain A"/>
    <property type="match status" value="1"/>
</dbReference>
<feature type="domain" description="Glycosyltransferase 2-like" evidence="4">
    <location>
        <begin position="16"/>
        <end position="171"/>
    </location>
</feature>
<dbReference type="GO" id="GO:0016757">
    <property type="term" value="F:glycosyltransferase activity"/>
    <property type="evidence" value="ECO:0007669"/>
    <property type="project" value="UniProtKB-KW"/>
</dbReference>
<dbReference type="Pfam" id="PF00535">
    <property type="entry name" value="Glycos_transf_2"/>
    <property type="match status" value="1"/>
</dbReference>
<keyword evidence="6" id="KW-1185">Reference proteome</keyword>
<keyword evidence="3" id="KW-0808">Transferase</keyword>
<dbReference type="OrthoDB" id="6116224at2"/>
<dbReference type="SUPFAM" id="SSF53448">
    <property type="entry name" value="Nucleotide-diphospho-sugar transferases"/>
    <property type="match status" value="1"/>
</dbReference>
<gene>
    <name evidence="5" type="ORF">SAMN05892877_102204</name>
</gene>
<dbReference type="InterPro" id="IPR001173">
    <property type="entry name" value="Glyco_trans_2-like"/>
</dbReference>
<evidence type="ECO:0000256" key="3">
    <source>
        <dbReference type="ARBA" id="ARBA00022679"/>
    </source>
</evidence>
<sequence>MTATRVETLPFTLIDIAVCTFRRPALEQTLRSLAAIEVPENCSVRIIIADNDGVPSASDLVDALRSELPFAIDYVHCPAANISIARNACLDHSRGELVAFIDDDEIAAPEWLVRLTERMSETGADVVLGPVQATYATPAPQWMRRADIHSTRPVWVGGEIKTGYTCNVLMRLTSAALAGRRFSLSLGKTGGEDTEFFTLAKQAGARIEFAAEAWVFEPVTAGRATFGWLAKRRYRMGQTHGRLIAGRAQGARRIVQVGLAGAKFVVCAAASAITVFSPSRSNSYRLRAVLHAGVISGLAGVREIEQYGLAEVQSR</sequence>
<dbReference type="RefSeq" id="WP_097136336.1">
    <property type="nucleotide sequence ID" value="NZ_OBQD01000002.1"/>
</dbReference>
<dbReference type="InterPro" id="IPR029044">
    <property type="entry name" value="Nucleotide-diphossugar_trans"/>
</dbReference>
<dbReference type="Proteomes" id="UP000219167">
    <property type="component" value="Unassembled WGS sequence"/>
</dbReference>
<keyword evidence="2" id="KW-0328">Glycosyltransferase</keyword>
<dbReference type="PANTHER" id="PTHR43179">
    <property type="entry name" value="RHAMNOSYLTRANSFERASE WBBL"/>
    <property type="match status" value="1"/>
</dbReference>
<name>A0A285U5S1_9HYPH</name>
<reference evidence="5 6" key="1">
    <citation type="submission" date="2017-08" db="EMBL/GenBank/DDBJ databases">
        <authorList>
            <person name="de Groot N.N."/>
        </authorList>
    </citation>
    <scope>NUCLEOTIDE SEQUENCE [LARGE SCALE GENOMIC DNA]</scope>
    <source>
        <strain evidence="5 6">JC85</strain>
    </source>
</reference>
<comment type="similarity">
    <text evidence="1">Belongs to the glycosyltransferase 2 family.</text>
</comment>
<dbReference type="PANTHER" id="PTHR43179:SF12">
    <property type="entry name" value="GALACTOFURANOSYLTRANSFERASE GLFT2"/>
    <property type="match status" value="1"/>
</dbReference>
<accession>A0A285U5S1</accession>
<proteinExistence type="inferred from homology"/>
<evidence type="ECO:0000313" key="5">
    <source>
        <dbReference type="EMBL" id="SOC35876.1"/>
    </source>
</evidence>
<evidence type="ECO:0000313" key="6">
    <source>
        <dbReference type="Proteomes" id="UP000219167"/>
    </source>
</evidence>